<dbReference type="AlphaFoldDB" id="A0A6I4W0X4"/>
<feature type="active site" description="Nucleophile" evidence="1">
    <location>
        <position position="10"/>
    </location>
</feature>
<protein>
    <submittedName>
        <fullName evidence="3">SGNH/GDSL hydrolase family protein</fullName>
    </submittedName>
</protein>
<dbReference type="Gene3D" id="3.40.50.1110">
    <property type="entry name" value="SGNH hydrolase"/>
    <property type="match status" value="1"/>
</dbReference>
<dbReference type="InterPro" id="IPR037460">
    <property type="entry name" value="SEST-like"/>
</dbReference>
<gene>
    <name evidence="3" type="ORF">GQ466_03535</name>
</gene>
<keyword evidence="3" id="KW-0378">Hydrolase</keyword>
<name>A0A6I4W0X4_9ACTN</name>
<dbReference type="OrthoDB" id="5503950at2"/>
<dbReference type="InterPro" id="IPR036514">
    <property type="entry name" value="SGNH_hydro_sf"/>
</dbReference>
<feature type="domain" description="SGNH hydrolase-type esterase" evidence="2">
    <location>
        <begin position="6"/>
        <end position="247"/>
    </location>
</feature>
<dbReference type="InterPro" id="IPR013830">
    <property type="entry name" value="SGNH_hydro"/>
</dbReference>
<evidence type="ECO:0000313" key="4">
    <source>
        <dbReference type="Proteomes" id="UP000431901"/>
    </source>
</evidence>
<dbReference type="GO" id="GO:0004806">
    <property type="term" value="F:triacylglycerol lipase activity"/>
    <property type="evidence" value="ECO:0007669"/>
    <property type="project" value="TreeGrafter"/>
</dbReference>
<comment type="caution">
    <text evidence="3">The sequence shown here is derived from an EMBL/GenBank/DDBJ whole genome shotgun (WGS) entry which is preliminary data.</text>
</comment>
<dbReference type="Proteomes" id="UP000431901">
    <property type="component" value="Unassembled WGS sequence"/>
</dbReference>
<dbReference type="PANTHER" id="PTHR37981:SF1">
    <property type="entry name" value="SGNH HYDROLASE-TYPE ESTERASE DOMAIN-CONTAINING PROTEIN"/>
    <property type="match status" value="1"/>
</dbReference>
<dbReference type="PANTHER" id="PTHR37981">
    <property type="entry name" value="LIPASE 2"/>
    <property type="match status" value="1"/>
</dbReference>
<organism evidence="3 4">
    <name type="scientific">Actinomadura rayongensis</name>
    <dbReference type="NCBI Taxonomy" id="1429076"/>
    <lineage>
        <taxon>Bacteria</taxon>
        <taxon>Bacillati</taxon>
        <taxon>Actinomycetota</taxon>
        <taxon>Actinomycetes</taxon>
        <taxon>Streptosporangiales</taxon>
        <taxon>Thermomonosporaceae</taxon>
        <taxon>Actinomadura</taxon>
    </lineage>
</organism>
<evidence type="ECO:0000313" key="3">
    <source>
        <dbReference type="EMBL" id="MXQ63101.1"/>
    </source>
</evidence>
<dbReference type="SUPFAM" id="SSF52266">
    <property type="entry name" value="SGNH hydrolase"/>
    <property type="match status" value="1"/>
</dbReference>
<proteinExistence type="predicted"/>
<evidence type="ECO:0000256" key="1">
    <source>
        <dbReference type="PIRSR" id="PIRSR637460-1"/>
    </source>
</evidence>
<reference evidence="3 4" key="1">
    <citation type="submission" date="2019-12" db="EMBL/GenBank/DDBJ databases">
        <title>Nocardia macrotermitis sp. nov. and Nocardia aurantia sp. nov., isolated from the gut of the fungus growing-termite Macrotermes natalensis.</title>
        <authorList>
            <person name="Christine B."/>
            <person name="Rene B."/>
        </authorList>
    </citation>
    <scope>NUCLEOTIDE SEQUENCE [LARGE SCALE GENOMIC DNA]</scope>
    <source>
        <strain evidence="3 4">DSM 102126</strain>
    </source>
</reference>
<evidence type="ECO:0000259" key="2">
    <source>
        <dbReference type="Pfam" id="PF13472"/>
    </source>
</evidence>
<keyword evidence="4" id="KW-1185">Reference proteome</keyword>
<dbReference type="Pfam" id="PF13472">
    <property type="entry name" value="Lipase_GDSL_2"/>
    <property type="match status" value="1"/>
</dbReference>
<dbReference type="EMBL" id="WUTW01000001">
    <property type="protein sequence ID" value="MXQ63101.1"/>
    <property type="molecule type" value="Genomic_DNA"/>
</dbReference>
<feature type="active site" evidence="1">
    <location>
        <position position="239"/>
    </location>
</feature>
<sequence length="265" mass="27101">MTAYVALGSSFAAGPGIRPLAHRGALRSARNYPHLVAQALALPLVDATASGATTDHLLTDPQRTVAGTLPAQIGAVTAAARLVTITAGGNDAGYLGALTKRALANAALRRCPGLPRRRLRERIPPIPTAERCGAVAGALARVVTAVREHAPEARIVLVDYLPILAAHDVGLPLDADETRRFRAAATALAAAFAEAATATGADLVRASAAGEGHEVGTSEPWVTGMSLGVPFTGGPIPFHPNADGMAAVARLVVDHVSRRSAAPAR</sequence>
<dbReference type="GO" id="GO:0019433">
    <property type="term" value="P:triglyceride catabolic process"/>
    <property type="evidence" value="ECO:0007669"/>
    <property type="project" value="TreeGrafter"/>
</dbReference>
<accession>A0A6I4W0X4</accession>
<dbReference type="RefSeq" id="WP_161101303.1">
    <property type="nucleotide sequence ID" value="NZ_JBHLYI010000002.1"/>
</dbReference>
<dbReference type="CDD" id="cd01823">
    <property type="entry name" value="SEST_like"/>
    <property type="match status" value="1"/>
</dbReference>